<name>A0A8S5RI39_9VIRU</name>
<reference evidence="2" key="1">
    <citation type="journal article" date="2021" name="Proc. Natl. Acad. Sci. U.S.A.">
        <title>A Catalog of Tens of Thousands of Viruses from Human Metagenomes Reveals Hidden Associations with Chronic Diseases.</title>
        <authorList>
            <person name="Tisza M.J."/>
            <person name="Buck C.B."/>
        </authorList>
    </citation>
    <scope>NUCLEOTIDE SEQUENCE</scope>
    <source>
        <strain evidence="2">CtML55</strain>
    </source>
</reference>
<feature type="coiled-coil region" evidence="1">
    <location>
        <begin position="37"/>
        <end position="71"/>
    </location>
</feature>
<keyword evidence="1" id="KW-0175">Coiled coil</keyword>
<proteinExistence type="predicted"/>
<evidence type="ECO:0000256" key="1">
    <source>
        <dbReference type="SAM" id="Coils"/>
    </source>
</evidence>
<evidence type="ECO:0000313" key="2">
    <source>
        <dbReference type="EMBL" id="DAE31062.1"/>
    </source>
</evidence>
<sequence length="200" mass="22577">METLRTELNSNEKLALAITGMEGTGQHLIVNGEAADKTLLREKQERFNTAVDELEDKFSKHNAALESYAKSLSEDMNGVEIMPMYGYALIKPFEQNPFQKIKTTKSGLITDLGGFAPTYKSNETGEIEEEQQFIKVGTVIEVGHKCEFLKPGDIVFYTIASECMVPFYKFGFVVVNENRIMAVVNEKLTERRNELKYGNN</sequence>
<organism evidence="2">
    <name type="scientific">virus sp. ctML55</name>
    <dbReference type="NCBI Taxonomy" id="2827627"/>
    <lineage>
        <taxon>Viruses</taxon>
    </lineage>
</organism>
<dbReference type="EMBL" id="BK059105">
    <property type="protein sequence ID" value="DAE31062.1"/>
    <property type="molecule type" value="Genomic_DNA"/>
</dbReference>
<accession>A0A8S5RI39</accession>
<protein>
    <submittedName>
        <fullName evidence="2">MHsp60, mHsp10, Mitochondrial, Chaperonin, Complex, Symmetric</fullName>
    </submittedName>
</protein>